<evidence type="ECO:0000256" key="3">
    <source>
        <dbReference type="ARBA" id="ARBA00022989"/>
    </source>
</evidence>
<protein>
    <recommendedName>
        <fullName evidence="7">Rhodopsin domain-containing protein</fullName>
    </recommendedName>
</protein>
<dbReference type="RefSeq" id="XP_025398539.1">
    <property type="nucleotide sequence ID" value="XM_025538908.1"/>
</dbReference>
<evidence type="ECO:0000259" key="7">
    <source>
        <dbReference type="Pfam" id="PF20684"/>
    </source>
</evidence>
<dbReference type="PANTHER" id="PTHR33048">
    <property type="entry name" value="PTH11-LIKE INTEGRAL MEMBRANE PROTEIN (AFU_ORTHOLOGUE AFUA_5G11245)"/>
    <property type="match status" value="1"/>
</dbReference>
<keyword evidence="9" id="KW-1185">Reference proteome</keyword>
<dbReference type="InterPro" id="IPR052337">
    <property type="entry name" value="SAT4-like"/>
</dbReference>
<feature type="transmembrane region" description="Helical" evidence="6">
    <location>
        <begin position="6"/>
        <end position="27"/>
    </location>
</feature>
<evidence type="ECO:0000256" key="4">
    <source>
        <dbReference type="ARBA" id="ARBA00023136"/>
    </source>
</evidence>
<evidence type="ECO:0000256" key="5">
    <source>
        <dbReference type="ARBA" id="ARBA00038359"/>
    </source>
</evidence>
<dbReference type="Proteomes" id="UP000247233">
    <property type="component" value="Unassembled WGS sequence"/>
</dbReference>
<dbReference type="PANTHER" id="PTHR33048:SF47">
    <property type="entry name" value="INTEGRAL MEMBRANE PROTEIN-RELATED"/>
    <property type="match status" value="1"/>
</dbReference>
<dbReference type="Pfam" id="PF20684">
    <property type="entry name" value="Fung_rhodopsin"/>
    <property type="match status" value="1"/>
</dbReference>
<dbReference type="GO" id="GO:0016020">
    <property type="term" value="C:membrane"/>
    <property type="evidence" value="ECO:0007669"/>
    <property type="project" value="UniProtKB-SubCell"/>
</dbReference>
<feature type="non-terminal residue" evidence="8">
    <location>
        <position position="259"/>
    </location>
</feature>
<gene>
    <name evidence="8" type="ORF">BO70DRAFT_260603</name>
</gene>
<feature type="transmembrane region" description="Helical" evidence="6">
    <location>
        <begin position="238"/>
        <end position="255"/>
    </location>
</feature>
<evidence type="ECO:0000256" key="1">
    <source>
        <dbReference type="ARBA" id="ARBA00004141"/>
    </source>
</evidence>
<dbReference type="VEuPathDB" id="FungiDB:BO70DRAFT_260603"/>
<accession>A0A317W091</accession>
<dbReference type="STRING" id="1448321.A0A317W091"/>
<name>A0A317W091_9EURO</name>
<keyword evidence="2 6" id="KW-0812">Transmembrane</keyword>
<feature type="transmembrane region" description="Helical" evidence="6">
    <location>
        <begin position="162"/>
        <end position="187"/>
    </location>
</feature>
<feature type="transmembrane region" description="Helical" evidence="6">
    <location>
        <begin position="39"/>
        <end position="61"/>
    </location>
</feature>
<dbReference type="InterPro" id="IPR049326">
    <property type="entry name" value="Rhodopsin_dom_fungi"/>
</dbReference>
<feature type="transmembrane region" description="Helical" evidence="6">
    <location>
        <begin position="81"/>
        <end position="105"/>
    </location>
</feature>
<comment type="subcellular location">
    <subcellularLocation>
        <location evidence="1">Membrane</location>
        <topology evidence="1">Multi-pass membrane protein</topology>
    </subcellularLocation>
</comment>
<feature type="non-terminal residue" evidence="8">
    <location>
        <position position="1"/>
    </location>
</feature>
<proteinExistence type="inferred from homology"/>
<evidence type="ECO:0000313" key="8">
    <source>
        <dbReference type="EMBL" id="PWY79319.1"/>
    </source>
</evidence>
<evidence type="ECO:0000256" key="2">
    <source>
        <dbReference type="ARBA" id="ARBA00022692"/>
    </source>
</evidence>
<feature type="transmembrane region" description="Helical" evidence="6">
    <location>
        <begin position="199"/>
        <end position="218"/>
    </location>
</feature>
<organism evidence="8 9">
    <name type="scientific">Aspergillus heteromorphus CBS 117.55</name>
    <dbReference type="NCBI Taxonomy" id="1448321"/>
    <lineage>
        <taxon>Eukaryota</taxon>
        <taxon>Fungi</taxon>
        <taxon>Dikarya</taxon>
        <taxon>Ascomycota</taxon>
        <taxon>Pezizomycotina</taxon>
        <taxon>Eurotiomycetes</taxon>
        <taxon>Eurotiomycetidae</taxon>
        <taxon>Eurotiales</taxon>
        <taxon>Aspergillaceae</taxon>
        <taxon>Aspergillus</taxon>
        <taxon>Aspergillus subgen. Circumdati</taxon>
    </lineage>
</organism>
<evidence type="ECO:0000313" key="9">
    <source>
        <dbReference type="Proteomes" id="UP000247233"/>
    </source>
</evidence>
<dbReference type="AlphaFoldDB" id="A0A317W091"/>
<keyword evidence="4 6" id="KW-0472">Membrane</keyword>
<reference evidence="8 9" key="1">
    <citation type="submission" date="2016-12" db="EMBL/GenBank/DDBJ databases">
        <title>The genomes of Aspergillus section Nigri reveals drivers in fungal speciation.</title>
        <authorList>
            <consortium name="DOE Joint Genome Institute"/>
            <person name="Vesth T.C."/>
            <person name="Nybo J."/>
            <person name="Theobald S."/>
            <person name="Brandl J."/>
            <person name="Frisvad J.C."/>
            <person name="Nielsen K.F."/>
            <person name="Lyhne E.K."/>
            <person name="Kogle M.E."/>
            <person name="Kuo A."/>
            <person name="Riley R."/>
            <person name="Clum A."/>
            <person name="Nolan M."/>
            <person name="Lipzen A."/>
            <person name="Salamov A."/>
            <person name="Henrissat B."/>
            <person name="Wiebenga A."/>
            <person name="De Vries R.P."/>
            <person name="Grigoriev I.V."/>
            <person name="Mortensen U.H."/>
            <person name="Andersen M.R."/>
            <person name="Baker S.E."/>
        </authorList>
    </citation>
    <scope>NUCLEOTIDE SEQUENCE [LARGE SCALE GENOMIC DNA]</scope>
    <source>
        <strain evidence="8 9">CBS 117.55</strain>
    </source>
</reference>
<dbReference type="OrthoDB" id="10017208at2759"/>
<comment type="caution">
    <text evidence="8">The sequence shown here is derived from an EMBL/GenBank/DDBJ whole genome shotgun (WGS) entry which is preliminary data.</text>
</comment>
<comment type="similarity">
    <text evidence="5">Belongs to the SAT4 family.</text>
</comment>
<evidence type="ECO:0000256" key="6">
    <source>
        <dbReference type="SAM" id="Phobius"/>
    </source>
</evidence>
<feature type="transmembrane region" description="Helical" evidence="6">
    <location>
        <begin position="117"/>
        <end position="142"/>
    </location>
</feature>
<keyword evidence="3 6" id="KW-1133">Transmembrane helix</keyword>
<sequence>YWGRTLIVIPIIASIVMTLFFLLRLYSRRLTARKMDIDDIFMGLGLLFSYGVTICTAMAGYNGVSYDIWSLSPSTRQRATLLFWISQKLWPLSQVFVKLSIIILFRKLLGSVRHWRNITTALIALTIGWGIAAMAGNVLQCWPPQFFWRKEIDGSCMGGQEAFHIVIGSLSLVENFALVLMPVVAVWRLKLTPRQKVKLTVLFGVGGLACVVGILRLITFKDYMAMNLTSSGCPEAVWSIIELDLGIICASLILMRPLL</sequence>
<dbReference type="GeneID" id="37061145"/>
<dbReference type="EMBL" id="MSFL01000016">
    <property type="protein sequence ID" value="PWY79319.1"/>
    <property type="molecule type" value="Genomic_DNA"/>
</dbReference>
<feature type="domain" description="Rhodopsin" evidence="7">
    <location>
        <begin position="23"/>
        <end position="259"/>
    </location>
</feature>